<reference evidence="2" key="1">
    <citation type="journal article" date="2014" name="Front. Microbiol.">
        <title>High frequency of phylogenetically diverse reductive dehalogenase-homologous genes in deep subseafloor sedimentary metagenomes.</title>
        <authorList>
            <person name="Kawai M."/>
            <person name="Futagami T."/>
            <person name="Toyoda A."/>
            <person name="Takaki Y."/>
            <person name="Nishi S."/>
            <person name="Hori S."/>
            <person name="Arai W."/>
            <person name="Tsubouchi T."/>
            <person name="Morono Y."/>
            <person name="Uchiyama I."/>
            <person name="Ito T."/>
            <person name="Fujiyama A."/>
            <person name="Inagaki F."/>
            <person name="Takami H."/>
        </authorList>
    </citation>
    <scope>NUCLEOTIDE SEQUENCE</scope>
    <source>
        <strain evidence="2">Expedition CK06-06</strain>
    </source>
</reference>
<feature type="non-terminal residue" evidence="2">
    <location>
        <position position="172"/>
    </location>
</feature>
<evidence type="ECO:0000256" key="1">
    <source>
        <dbReference type="SAM" id="Phobius"/>
    </source>
</evidence>
<accession>X1MM58</accession>
<evidence type="ECO:0000313" key="2">
    <source>
        <dbReference type="EMBL" id="GAI07444.1"/>
    </source>
</evidence>
<sequence length="172" mass="20141">MAKKKVEKPRREVTRRQRSRLQQQKRRQRIVFGLAVLIVVAVLSVVGVGVYKGWYVSDYKPLHETVIEVNDTKFDMDYYTKMLRYYTQDLSPEYIAFMADSVVEVIQRNELVRQGATALGITVSDDEVDELMNSLDPPLDEDYRDIAVTQLLLEKMRDEYFDQQIPQSAEQR</sequence>
<proteinExistence type="predicted"/>
<dbReference type="SUPFAM" id="SSF109998">
    <property type="entry name" value="Triger factor/SurA peptide-binding domain-like"/>
    <property type="match status" value="1"/>
</dbReference>
<keyword evidence="1" id="KW-0472">Membrane</keyword>
<dbReference type="EMBL" id="BARV01008729">
    <property type="protein sequence ID" value="GAI07444.1"/>
    <property type="molecule type" value="Genomic_DNA"/>
</dbReference>
<gene>
    <name evidence="2" type="ORF">S06H3_17465</name>
</gene>
<evidence type="ECO:0008006" key="3">
    <source>
        <dbReference type="Google" id="ProtNLM"/>
    </source>
</evidence>
<dbReference type="Pfam" id="PF13624">
    <property type="entry name" value="SurA_N_3"/>
    <property type="match status" value="1"/>
</dbReference>
<dbReference type="AlphaFoldDB" id="X1MM58"/>
<protein>
    <recommendedName>
        <fullName evidence="3">PpiC domain-containing protein</fullName>
    </recommendedName>
</protein>
<organism evidence="2">
    <name type="scientific">marine sediment metagenome</name>
    <dbReference type="NCBI Taxonomy" id="412755"/>
    <lineage>
        <taxon>unclassified sequences</taxon>
        <taxon>metagenomes</taxon>
        <taxon>ecological metagenomes</taxon>
    </lineage>
</organism>
<name>X1MM58_9ZZZZ</name>
<keyword evidence="1" id="KW-0812">Transmembrane</keyword>
<feature type="transmembrane region" description="Helical" evidence="1">
    <location>
        <begin position="30"/>
        <end position="51"/>
    </location>
</feature>
<dbReference type="InterPro" id="IPR027304">
    <property type="entry name" value="Trigger_fact/SurA_dom_sf"/>
</dbReference>
<keyword evidence="1" id="KW-1133">Transmembrane helix</keyword>
<comment type="caution">
    <text evidence="2">The sequence shown here is derived from an EMBL/GenBank/DDBJ whole genome shotgun (WGS) entry which is preliminary data.</text>
</comment>